<dbReference type="EMBL" id="BQXS01009275">
    <property type="protein sequence ID" value="GKT31028.1"/>
    <property type="molecule type" value="Genomic_DNA"/>
</dbReference>
<evidence type="ECO:0000313" key="1">
    <source>
        <dbReference type="EMBL" id="GKT31028.1"/>
    </source>
</evidence>
<organism evidence="1 2">
    <name type="scientific">Aduncisulcus paluster</name>
    <dbReference type="NCBI Taxonomy" id="2918883"/>
    <lineage>
        <taxon>Eukaryota</taxon>
        <taxon>Metamonada</taxon>
        <taxon>Carpediemonas-like organisms</taxon>
        <taxon>Aduncisulcus</taxon>
    </lineage>
</organism>
<keyword evidence="2" id="KW-1185">Reference proteome</keyword>
<dbReference type="Proteomes" id="UP001057375">
    <property type="component" value="Unassembled WGS sequence"/>
</dbReference>
<gene>
    <name evidence="1" type="ORF">ADUPG1_005731</name>
</gene>
<evidence type="ECO:0000313" key="2">
    <source>
        <dbReference type="Proteomes" id="UP001057375"/>
    </source>
</evidence>
<name>A0ABQ5KER3_9EUKA</name>
<comment type="caution">
    <text evidence="1">The sequence shown here is derived from an EMBL/GenBank/DDBJ whole genome shotgun (WGS) entry which is preliminary data.</text>
</comment>
<protein>
    <submittedName>
        <fullName evidence="1">Nitroreductase family protein</fullName>
    </submittedName>
</protein>
<feature type="non-terminal residue" evidence="1">
    <location>
        <position position="1"/>
    </location>
</feature>
<proteinExistence type="predicted"/>
<accession>A0ABQ5KER3</accession>
<sequence>GTKIVLVIERDDRVDDRAEEVEAGIAMIYFEVAMHDIGLPGHWKTDDLSDADKYQIPENHFIGGYYTF</sequence>
<reference evidence="1" key="1">
    <citation type="submission" date="2022-03" db="EMBL/GenBank/DDBJ databases">
        <title>Draft genome sequence of Aduncisulcus paluster, a free-living microaerophilic Fornicata.</title>
        <authorList>
            <person name="Yuyama I."/>
            <person name="Kume K."/>
            <person name="Tamura T."/>
            <person name="Inagaki Y."/>
            <person name="Hashimoto T."/>
        </authorList>
    </citation>
    <scope>NUCLEOTIDE SEQUENCE</scope>
    <source>
        <strain evidence="1">NY0171</strain>
    </source>
</reference>